<dbReference type="AlphaFoldDB" id="A0AAN1YBC1"/>
<feature type="region of interest" description="Disordered" evidence="1">
    <location>
        <begin position="1"/>
        <end position="54"/>
    </location>
</feature>
<keyword evidence="2" id="KW-0614">Plasmid</keyword>
<protein>
    <submittedName>
        <fullName evidence="2">Uncharacterized protein</fullName>
    </submittedName>
</protein>
<geneLocation type="plasmid" evidence="2 3">
    <name>pKAM644_4</name>
</geneLocation>
<evidence type="ECO:0000313" key="3">
    <source>
        <dbReference type="Proteomes" id="UP001058353"/>
    </source>
</evidence>
<reference evidence="2" key="1">
    <citation type="submission" date="2022-07" db="EMBL/GenBank/DDBJ databases">
        <title>Complete genome sequence of carbapenem-resistant Klebsiella spp. in Japan.</title>
        <authorList>
            <person name="Maehana S."/>
            <person name="Suzuki M."/>
            <person name="Kitasato H."/>
        </authorList>
    </citation>
    <scope>NUCLEOTIDE SEQUENCE</scope>
    <source>
        <strain evidence="2">KAM644</strain>
        <plasmid evidence="2">pKAM644_4</plasmid>
    </source>
</reference>
<name>A0AAN1YBC1_9ENTR</name>
<proteinExistence type="predicted"/>
<feature type="compositionally biased region" description="Basic and acidic residues" evidence="1">
    <location>
        <begin position="1"/>
        <end position="14"/>
    </location>
</feature>
<dbReference type="EMBL" id="AP026411">
    <property type="protein sequence ID" value="BDO16651.1"/>
    <property type="molecule type" value="Genomic_DNA"/>
</dbReference>
<evidence type="ECO:0000256" key="1">
    <source>
        <dbReference type="SAM" id="MobiDB-lite"/>
    </source>
</evidence>
<feature type="compositionally biased region" description="Basic and acidic residues" evidence="1">
    <location>
        <begin position="23"/>
        <end position="54"/>
    </location>
</feature>
<evidence type="ECO:0000313" key="2">
    <source>
        <dbReference type="EMBL" id="BDO16651.1"/>
    </source>
</evidence>
<organism evidence="2 3">
    <name type="scientific">Klebsiella quasipneumoniae subsp. quasipneumoniae</name>
    <dbReference type="NCBI Taxonomy" id="1667327"/>
    <lineage>
        <taxon>Bacteria</taxon>
        <taxon>Pseudomonadati</taxon>
        <taxon>Pseudomonadota</taxon>
        <taxon>Gammaproteobacteria</taxon>
        <taxon>Enterobacterales</taxon>
        <taxon>Enterobacteriaceae</taxon>
        <taxon>Klebsiella/Raoultella group</taxon>
        <taxon>Klebsiella</taxon>
        <taxon>Klebsiella pneumoniae complex</taxon>
    </lineage>
</organism>
<accession>A0AAN1YBC1</accession>
<sequence>MWLDDRTRSGREPKVSPGLASQKETEEERKQQEERLTLSENRIRETKDLRSTMQ</sequence>
<dbReference type="Proteomes" id="UP001058353">
    <property type="component" value="Plasmid pKAM644_4"/>
</dbReference>
<gene>
    <name evidence="2" type="ORF">KAM644c_57170</name>
</gene>